<evidence type="ECO:0000313" key="1">
    <source>
        <dbReference type="EMBL" id="RDC59405.1"/>
    </source>
</evidence>
<dbReference type="EMBL" id="QBKA01000002">
    <property type="protein sequence ID" value="RDC59405.1"/>
    <property type="molecule type" value="Genomic_DNA"/>
</dbReference>
<sequence>MSKLNDADGRTAKLLQALWPDGMPERDRVIFEGLLPDRRAAVIARLDAVWRAENGEPLAPLAKGIGLKRAAFYNLRQAWQERSLEGIIPNALRKPRRMKIALDSPLRALARSLIIEDGMTSRNLDIARRLADDPLGIAEIFGRTEQIRLQSAERLVRHERRALSREPDYLRNNFSRRLVIDMTAVSILLEGNSQLAVVAVVLDAGSGLVLGSALNRLETAVEIERAAVEEARRFIARSQVDKTLGTGSACDLDIMLPTMATEPEDFGELREVTRKLDVRRPGTYGFGQELVQLIGPRMGRLPLAPRKTLSIDADPAALRRKVVELEPSQAGAYWDREVLRHNEPILNALAAANILGLGVPEGRMTAVLSAVDGLLLGS</sequence>
<accession>A0A369Q791</accession>
<comment type="caution">
    <text evidence="1">The sequence shown here is derived from an EMBL/GenBank/DDBJ whole genome shotgun (WGS) entry which is preliminary data.</text>
</comment>
<name>A0A369Q791_9SPHN</name>
<dbReference type="Proteomes" id="UP000253727">
    <property type="component" value="Unassembled WGS sequence"/>
</dbReference>
<dbReference type="AlphaFoldDB" id="A0A369Q791"/>
<reference evidence="1 2" key="1">
    <citation type="submission" date="2018-04" db="EMBL/GenBank/DDBJ databases">
        <title>Altererythrobacter sp. HME9302 genome sequencing and assembly.</title>
        <authorList>
            <person name="Kang H."/>
            <person name="Kim H."/>
            <person name="Joh K."/>
        </authorList>
    </citation>
    <scope>NUCLEOTIDE SEQUENCE [LARGE SCALE GENOMIC DNA]</scope>
    <source>
        <strain evidence="1 2">HME9302</strain>
    </source>
</reference>
<dbReference type="OrthoDB" id="7410137at2"/>
<evidence type="ECO:0000313" key="2">
    <source>
        <dbReference type="Proteomes" id="UP000253727"/>
    </source>
</evidence>
<gene>
    <name evidence="1" type="ORF">HME9302_00593</name>
</gene>
<proteinExistence type="predicted"/>
<dbReference type="RefSeq" id="WP_115365770.1">
    <property type="nucleotide sequence ID" value="NZ_QBKA01000002.1"/>
</dbReference>
<organism evidence="1 2">
    <name type="scientific">Alteripontixanthobacter maritimus</name>
    <dbReference type="NCBI Taxonomy" id="2161824"/>
    <lineage>
        <taxon>Bacteria</taxon>
        <taxon>Pseudomonadati</taxon>
        <taxon>Pseudomonadota</taxon>
        <taxon>Alphaproteobacteria</taxon>
        <taxon>Sphingomonadales</taxon>
        <taxon>Erythrobacteraceae</taxon>
        <taxon>Alteripontixanthobacter</taxon>
    </lineage>
</organism>
<keyword evidence="2" id="KW-1185">Reference proteome</keyword>
<protein>
    <submittedName>
        <fullName evidence="1">Uncharacterized protein</fullName>
    </submittedName>
</protein>